<gene>
    <name evidence="3" type="ORF">NOCA1170057</name>
</gene>
<dbReference type="InterPro" id="IPR002525">
    <property type="entry name" value="Transp_IS110-like_N"/>
</dbReference>
<dbReference type="InterPro" id="IPR003346">
    <property type="entry name" value="Transposase_20"/>
</dbReference>
<organism evidence="3">
    <name type="scientific">metagenome</name>
    <dbReference type="NCBI Taxonomy" id="256318"/>
    <lineage>
        <taxon>unclassified sequences</taxon>
        <taxon>metagenomes</taxon>
    </lineage>
</organism>
<proteinExistence type="predicted"/>
<dbReference type="PANTHER" id="PTHR33055">
    <property type="entry name" value="TRANSPOSASE FOR INSERTION SEQUENCE ELEMENT IS1111A"/>
    <property type="match status" value="1"/>
</dbReference>
<dbReference type="GO" id="GO:0006313">
    <property type="term" value="P:DNA transposition"/>
    <property type="evidence" value="ECO:0007669"/>
    <property type="project" value="InterPro"/>
</dbReference>
<dbReference type="PANTHER" id="PTHR33055:SF3">
    <property type="entry name" value="PUTATIVE TRANSPOSASE FOR IS117-RELATED"/>
    <property type="match status" value="1"/>
</dbReference>
<dbReference type="Pfam" id="PF01548">
    <property type="entry name" value="DEDD_Tnp_IS110"/>
    <property type="match status" value="1"/>
</dbReference>
<feature type="domain" description="Transposase IS116/IS110/IS902 C-terminal" evidence="2">
    <location>
        <begin position="271"/>
        <end position="355"/>
    </location>
</feature>
<dbReference type="AlphaFoldDB" id="A0A2P2CAR7"/>
<sequence>MEVFLGVDWAEDHHDLCLLNEAGAVLAARRIVEGLDGLAQLHTLLAGHVEDPDQVVVGIETDHGLLATSLMAAGYRVYAINPMSTSRYRDRHHSSRAKSDKSDAKLLADLVRTDRHNHRRAMPDSDLLEAIKVLARGHQNLIWTRQRLTNQLRSALREYFPGALDAFDDLHHPDALAVLSKAPTPTQARRLSTSQIKTALARGGRQRNLEPRAHQIRAVLQRPQLRAAELVEDAYGATTAAQARLIADLNQQITTLEAKLAQRFDQHPDAELLLCLPGLGVTLAARVLAEFGDAPNRYADAKARRSYAGTAPITRASGTSEVVIARLVRNKRLFDACYQWAFCALNASHGARAYYDAHDPGPKTGKTARRKLANKLVGILHGTLAHQTPYDEAIAWQHWQPQNSQAA</sequence>
<feature type="domain" description="Transposase IS110-like N-terminal" evidence="1">
    <location>
        <begin position="5"/>
        <end position="161"/>
    </location>
</feature>
<reference evidence="3" key="1">
    <citation type="submission" date="2015-08" db="EMBL/GenBank/DDBJ databases">
        <authorList>
            <person name="Babu N.S."/>
            <person name="Beckwith C.J."/>
            <person name="Beseler K.G."/>
            <person name="Brison A."/>
            <person name="Carone J.V."/>
            <person name="Caskin T.P."/>
            <person name="Diamond M."/>
            <person name="Durham M.E."/>
            <person name="Foxe J.M."/>
            <person name="Go M."/>
            <person name="Henderson B.A."/>
            <person name="Jones I.B."/>
            <person name="McGettigan J.A."/>
            <person name="Micheletti S.J."/>
            <person name="Nasrallah M.E."/>
            <person name="Ortiz D."/>
            <person name="Piller C.R."/>
            <person name="Privatt S.R."/>
            <person name="Schneider S.L."/>
            <person name="Sharp S."/>
            <person name="Smith T.C."/>
            <person name="Stanton J.D."/>
            <person name="Ullery H.E."/>
            <person name="Wilson R.J."/>
            <person name="Serrano M.G."/>
            <person name="Buck G."/>
            <person name="Lee V."/>
            <person name="Wang Y."/>
            <person name="Carvalho R."/>
            <person name="Voegtly L."/>
            <person name="Shi R."/>
            <person name="Duckworth R."/>
            <person name="Johnson A."/>
            <person name="Loviza R."/>
            <person name="Walstead R."/>
            <person name="Shah Z."/>
            <person name="Kiflezghi M."/>
            <person name="Wade K."/>
            <person name="Ball S.L."/>
            <person name="Bradley K.W."/>
            <person name="Asai D.J."/>
            <person name="Bowman C.A."/>
            <person name="Russell D.A."/>
            <person name="Pope W.H."/>
            <person name="Jacobs-Sera D."/>
            <person name="Hendrix R.W."/>
            <person name="Hatfull G.F."/>
        </authorList>
    </citation>
    <scope>NUCLEOTIDE SEQUENCE</scope>
</reference>
<dbReference type="GO" id="GO:0003677">
    <property type="term" value="F:DNA binding"/>
    <property type="evidence" value="ECO:0007669"/>
    <property type="project" value="InterPro"/>
</dbReference>
<dbReference type="EMBL" id="CZKB01000009">
    <property type="protein sequence ID" value="CUR59081.1"/>
    <property type="molecule type" value="Genomic_DNA"/>
</dbReference>
<protein>
    <submittedName>
        <fullName evidence="3">Uncharacterized protein</fullName>
    </submittedName>
</protein>
<dbReference type="Pfam" id="PF02371">
    <property type="entry name" value="Transposase_20"/>
    <property type="match status" value="1"/>
</dbReference>
<evidence type="ECO:0000259" key="2">
    <source>
        <dbReference type="Pfam" id="PF02371"/>
    </source>
</evidence>
<evidence type="ECO:0000313" key="3">
    <source>
        <dbReference type="EMBL" id="CUR59081.1"/>
    </source>
</evidence>
<evidence type="ECO:0000259" key="1">
    <source>
        <dbReference type="Pfam" id="PF01548"/>
    </source>
</evidence>
<dbReference type="NCBIfam" id="NF033542">
    <property type="entry name" value="transpos_IS110"/>
    <property type="match status" value="1"/>
</dbReference>
<dbReference type="InterPro" id="IPR047650">
    <property type="entry name" value="Transpos_IS110"/>
</dbReference>
<dbReference type="GO" id="GO:0004803">
    <property type="term" value="F:transposase activity"/>
    <property type="evidence" value="ECO:0007669"/>
    <property type="project" value="InterPro"/>
</dbReference>
<accession>A0A2P2CAR7</accession>
<name>A0A2P2CAR7_9ZZZZ</name>